<gene>
    <name evidence="3" type="ORF">FRC96_16485</name>
</gene>
<feature type="transmembrane region" description="Helical" evidence="1">
    <location>
        <begin position="201"/>
        <end position="218"/>
    </location>
</feature>
<comment type="caution">
    <text evidence="3">The sequence shown here is derived from an EMBL/GenBank/DDBJ whole genome shotgun (WGS) entry which is preliminary data.</text>
</comment>
<accession>A0A5C6X889</accession>
<evidence type="ECO:0000256" key="1">
    <source>
        <dbReference type="SAM" id="Phobius"/>
    </source>
</evidence>
<proteinExistence type="predicted"/>
<feature type="transmembrane region" description="Helical" evidence="1">
    <location>
        <begin position="79"/>
        <end position="100"/>
    </location>
</feature>
<feature type="transmembrane region" description="Helical" evidence="1">
    <location>
        <begin position="37"/>
        <end position="59"/>
    </location>
</feature>
<evidence type="ECO:0000313" key="3">
    <source>
        <dbReference type="EMBL" id="TXD32741.1"/>
    </source>
</evidence>
<sequence>MLSAFTLGFVLALASASCWAVLDISRKKLGVKMSATGAVAGLMLLHLVYINPVLLAGSLTQVQGPLGESLLAGYPQVPAAYILPTAVSVMMNLAANFLFLRAVQISPLSLTTPYLAFTPVFTAITGLIFLGQVPSGYGWAGIAIVCVGAFFMNPGNKEDGPLAPLKALWTERGSAFMLIVAMIWSITPILDKSAADMTSPIWHTMVLAGGVGTIFALSRRVRDGSFAPLITEFKSTPRWLALGGFFAVGAMAFQLSAYAFIDVAYVETVKRAVGVSAAIAAGYFFFGERNITRRLVGAAVMCVGVAMILMAG</sequence>
<organism evidence="3 4">
    <name type="scientific">Lujinxingia vulgaris</name>
    <dbReference type="NCBI Taxonomy" id="2600176"/>
    <lineage>
        <taxon>Bacteria</taxon>
        <taxon>Deltaproteobacteria</taxon>
        <taxon>Bradymonadales</taxon>
        <taxon>Lujinxingiaceae</taxon>
        <taxon>Lujinxingia</taxon>
    </lineage>
</organism>
<feature type="domain" description="EamA" evidence="2">
    <location>
        <begin position="7"/>
        <end position="152"/>
    </location>
</feature>
<feature type="transmembrane region" description="Helical" evidence="1">
    <location>
        <begin position="272"/>
        <end position="288"/>
    </location>
</feature>
<dbReference type="InterPro" id="IPR000620">
    <property type="entry name" value="EamA_dom"/>
</dbReference>
<feature type="transmembrane region" description="Helical" evidence="1">
    <location>
        <begin position="136"/>
        <end position="152"/>
    </location>
</feature>
<dbReference type="Pfam" id="PF00892">
    <property type="entry name" value="EamA"/>
    <property type="match status" value="2"/>
</dbReference>
<dbReference type="PANTHER" id="PTHR22911">
    <property type="entry name" value="ACYL-MALONYL CONDENSING ENZYME-RELATED"/>
    <property type="match status" value="1"/>
</dbReference>
<keyword evidence="1" id="KW-1133">Transmembrane helix</keyword>
<feature type="transmembrane region" description="Helical" evidence="1">
    <location>
        <begin position="6"/>
        <end position="25"/>
    </location>
</feature>
<dbReference type="InterPro" id="IPR037185">
    <property type="entry name" value="EmrE-like"/>
</dbReference>
<protein>
    <submittedName>
        <fullName evidence="3">EamA family transporter</fullName>
    </submittedName>
</protein>
<reference evidence="3 4" key="1">
    <citation type="submission" date="2019-08" db="EMBL/GenBank/DDBJ databases">
        <title>Bradymonadales sp. TMQ2.</title>
        <authorList>
            <person name="Liang Q."/>
        </authorList>
    </citation>
    <scope>NUCLEOTIDE SEQUENCE [LARGE SCALE GENOMIC DNA]</scope>
    <source>
        <strain evidence="3 4">TMQ2</strain>
    </source>
</reference>
<feature type="transmembrane region" description="Helical" evidence="1">
    <location>
        <begin position="173"/>
        <end position="189"/>
    </location>
</feature>
<evidence type="ECO:0000313" key="4">
    <source>
        <dbReference type="Proteomes" id="UP000321046"/>
    </source>
</evidence>
<dbReference type="PANTHER" id="PTHR22911:SF137">
    <property type="entry name" value="SOLUTE CARRIER FAMILY 35 MEMBER G2-RELATED"/>
    <property type="match status" value="1"/>
</dbReference>
<keyword evidence="1" id="KW-0812">Transmembrane</keyword>
<dbReference type="GO" id="GO:0016020">
    <property type="term" value="C:membrane"/>
    <property type="evidence" value="ECO:0007669"/>
    <property type="project" value="InterPro"/>
</dbReference>
<dbReference type="AlphaFoldDB" id="A0A5C6X889"/>
<dbReference type="Gene3D" id="1.10.3730.20">
    <property type="match status" value="1"/>
</dbReference>
<dbReference type="EMBL" id="VOSL01000112">
    <property type="protein sequence ID" value="TXD32741.1"/>
    <property type="molecule type" value="Genomic_DNA"/>
</dbReference>
<name>A0A5C6X889_9DELT</name>
<evidence type="ECO:0000259" key="2">
    <source>
        <dbReference type="Pfam" id="PF00892"/>
    </source>
</evidence>
<dbReference type="Proteomes" id="UP000321046">
    <property type="component" value="Unassembled WGS sequence"/>
</dbReference>
<feature type="domain" description="EamA" evidence="2">
    <location>
        <begin position="173"/>
        <end position="309"/>
    </location>
</feature>
<keyword evidence="1" id="KW-0472">Membrane</keyword>
<dbReference type="RefSeq" id="WP_146976038.1">
    <property type="nucleotide sequence ID" value="NZ_VOSL01000112.1"/>
</dbReference>
<feature type="transmembrane region" description="Helical" evidence="1">
    <location>
        <begin position="239"/>
        <end position="260"/>
    </location>
</feature>
<feature type="transmembrane region" description="Helical" evidence="1">
    <location>
        <begin position="295"/>
        <end position="311"/>
    </location>
</feature>
<dbReference type="OrthoDB" id="5762785at2"/>
<feature type="transmembrane region" description="Helical" evidence="1">
    <location>
        <begin position="112"/>
        <end position="130"/>
    </location>
</feature>
<dbReference type="SUPFAM" id="SSF103481">
    <property type="entry name" value="Multidrug resistance efflux transporter EmrE"/>
    <property type="match status" value="2"/>
</dbReference>